<feature type="region of interest" description="Disordered" evidence="1">
    <location>
        <begin position="69"/>
        <end position="100"/>
    </location>
</feature>
<evidence type="ECO:0000256" key="1">
    <source>
        <dbReference type="SAM" id="MobiDB-lite"/>
    </source>
</evidence>
<name>A0A2V3IL81_9FLOR</name>
<sequence>MTGAKEEVRDYQKWADRKALFERFDRLAESLGPIVLEITQTYINAGMEAVSIGKRPSSNMLGALKITKKVQNEQKQTSSSDDMHTDIPLALPPNVPSFRI</sequence>
<dbReference type="EMBL" id="NBIV01000149">
    <property type="protein sequence ID" value="PXF42808.1"/>
    <property type="molecule type" value="Genomic_DNA"/>
</dbReference>
<feature type="compositionally biased region" description="Pro residues" evidence="1">
    <location>
        <begin position="90"/>
        <end position="100"/>
    </location>
</feature>
<protein>
    <submittedName>
        <fullName evidence="2">Uncharacterized protein</fullName>
    </submittedName>
</protein>
<dbReference type="AlphaFoldDB" id="A0A2V3IL81"/>
<reference evidence="2 3" key="1">
    <citation type="journal article" date="2018" name="Mol. Biol. Evol.">
        <title>Analysis of the draft genome of the red seaweed Gracilariopsis chorda provides insights into genome size evolution in Rhodophyta.</title>
        <authorList>
            <person name="Lee J."/>
            <person name="Yang E.C."/>
            <person name="Graf L."/>
            <person name="Yang J.H."/>
            <person name="Qiu H."/>
            <person name="Zel Zion U."/>
            <person name="Chan C.X."/>
            <person name="Stephens T.G."/>
            <person name="Weber A.P.M."/>
            <person name="Boo G.H."/>
            <person name="Boo S.M."/>
            <person name="Kim K.M."/>
            <person name="Shin Y."/>
            <person name="Jung M."/>
            <person name="Lee S.J."/>
            <person name="Yim H.S."/>
            <person name="Lee J.H."/>
            <person name="Bhattacharya D."/>
            <person name="Yoon H.S."/>
        </authorList>
    </citation>
    <scope>NUCLEOTIDE SEQUENCE [LARGE SCALE GENOMIC DNA]</scope>
    <source>
        <strain evidence="2 3">SKKU-2015</strain>
        <tissue evidence="2">Whole body</tissue>
    </source>
</reference>
<proteinExistence type="predicted"/>
<evidence type="ECO:0000313" key="2">
    <source>
        <dbReference type="EMBL" id="PXF42808.1"/>
    </source>
</evidence>
<dbReference type="Proteomes" id="UP000247409">
    <property type="component" value="Unassembled WGS sequence"/>
</dbReference>
<evidence type="ECO:0000313" key="3">
    <source>
        <dbReference type="Proteomes" id="UP000247409"/>
    </source>
</evidence>
<accession>A0A2V3IL81</accession>
<comment type="caution">
    <text evidence="2">The sequence shown here is derived from an EMBL/GenBank/DDBJ whole genome shotgun (WGS) entry which is preliminary data.</text>
</comment>
<organism evidence="2 3">
    <name type="scientific">Gracilariopsis chorda</name>
    <dbReference type="NCBI Taxonomy" id="448386"/>
    <lineage>
        <taxon>Eukaryota</taxon>
        <taxon>Rhodophyta</taxon>
        <taxon>Florideophyceae</taxon>
        <taxon>Rhodymeniophycidae</taxon>
        <taxon>Gracilariales</taxon>
        <taxon>Gracilariaceae</taxon>
        <taxon>Gracilariopsis</taxon>
    </lineage>
</organism>
<gene>
    <name evidence="2" type="ORF">BWQ96_07459</name>
</gene>
<keyword evidence="3" id="KW-1185">Reference proteome</keyword>